<organism evidence="1">
    <name type="scientific">Rhizophora mucronata</name>
    <name type="common">Asiatic mangrove</name>
    <dbReference type="NCBI Taxonomy" id="61149"/>
    <lineage>
        <taxon>Eukaryota</taxon>
        <taxon>Viridiplantae</taxon>
        <taxon>Streptophyta</taxon>
        <taxon>Embryophyta</taxon>
        <taxon>Tracheophyta</taxon>
        <taxon>Spermatophyta</taxon>
        <taxon>Magnoliopsida</taxon>
        <taxon>eudicotyledons</taxon>
        <taxon>Gunneridae</taxon>
        <taxon>Pentapetalae</taxon>
        <taxon>rosids</taxon>
        <taxon>fabids</taxon>
        <taxon>Malpighiales</taxon>
        <taxon>Rhizophoraceae</taxon>
        <taxon>Rhizophora</taxon>
    </lineage>
</organism>
<evidence type="ECO:0000313" key="1">
    <source>
        <dbReference type="EMBL" id="MBX35442.1"/>
    </source>
</evidence>
<sequence length="26" mass="3277">MVRPYNVFKCCFSLSRQVRRKWILFV</sequence>
<dbReference type="EMBL" id="GGEC01054958">
    <property type="protein sequence ID" value="MBX35442.1"/>
    <property type="molecule type" value="Transcribed_RNA"/>
</dbReference>
<dbReference type="AlphaFoldDB" id="A0A2P2MYZ0"/>
<name>A0A2P2MYZ0_RHIMU</name>
<accession>A0A2P2MYZ0</accession>
<protein>
    <submittedName>
        <fullName evidence="1">Uncharacterized protein</fullName>
    </submittedName>
</protein>
<reference evidence="1" key="1">
    <citation type="submission" date="2018-02" db="EMBL/GenBank/DDBJ databases">
        <title>Rhizophora mucronata_Transcriptome.</title>
        <authorList>
            <person name="Meera S.P."/>
            <person name="Sreeshan A."/>
            <person name="Augustine A."/>
        </authorList>
    </citation>
    <scope>NUCLEOTIDE SEQUENCE</scope>
    <source>
        <tissue evidence="1">Leaf</tissue>
    </source>
</reference>
<proteinExistence type="predicted"/>